<organism evidence="9 10">
    <name type="scientific">Thioalkalicoccus limnaeus</name>
    <dbReference type="NCBI Taxonomy" id="120681"/>
    <lineage>
        <taxon>Bacteria</taxon>
        <taxon>Pseudomonadati</taxon>
        <taxon>Pseudomonadota</taxon>
        <taxon>Gammaproteobacteria</taxon>
        <taxon>Chromatiales</taxon>
        <taxon>Chromatiaceae</taxon>
        <taxon>Thioalkalicoccus</taxon>
    </lineage>
</organism>
<dbReference type="InterPro" id="IPR005490">
    <property type="entry name" value="LD_TPept_cat_dom"/>
</dbReference>
<keyword evidence="3" id="KW-0808">Transferase</keyword>
<feature type="active site" description="Proton donor/acceptor" evidence="7">
    <location>
        <position position="119"/>
    </location>
</feature>
<keyword evidence="4 7" id="KW-0133">Cell shape</keyword>
<feature type="domain" description="L,D-TPase catalytic" evidence="8">
    <location>
        <begin position="29"/>
        <end position="167"/>
    </location>
</feature>
<dbReference type="Gene3D" id="2.40.440.10">
    <property type="entry name" value="L,D-transpeptidase catalytic domain-like"/>
    <property type="match status" value="1"/>
</dbReference>
<dbReference type="Proteomes" id="UP001564408">
    <property type="component" value="Unassembled WGS sequence"/>
</dbReference>
<evidence type="ECO:0000256" key="6">
    <source>
        <dbReference type="ARBA" id="ARBA00023316"/>
    </source>
</evidence>
<keyword evidence="6 7" id="KW-0961">Cell wall biogenesis/degradation</keyword>
<gene>
    <name evidence="9" type="ORF">ABC977_05125</name>
</gene>
<dbReference type="EMBL" id="JBDKXB010000004">
    <property type="protein sequence ID" value="MEY6431789.1"/>
    <property type="molecule type" value="Genomic_DNA"/>
</dbReference>
<accession>A0ABV4BBD7</accession>
<evidence type="ECO:0000256" key="4">
    <source>
        <dbReference type="ARBA" id="ARBA00022960"/>
    </source>
</evidence>
<dbReference type="RefSeq" id="WP_369666171.1">
    <property type="nucleotide sequence ID" value="NZ_JBDKXB010000004.1"/>
</dbReference>
<comment type="caution">
    <text evidence="9">The sequence shown here is derived from an EMBL/GenBank/DDBJ whole genome shotgun (WGS) entry which is preliminary data.</text>
</comment>
<sequence>MAKEPMPEPEPDLEQMLVLASAYERLMADLVVVEKSKRRLYLLKDDRPFRSYPISLGFAPEGHKEQKGDGRTPEGRYYLNWRQYSNNFYRSIHISYPNEEDRLNAAREGNDPGGMIMIHGQPRSNAHRELQEILRSEDWTRGCIAVSDSAIDEIWKATRNGTPIEIRP</sequence>
<evidence type="ECO:0000256" key="5">
    <source>
        <dbReference type="ARBA" id="ARBA00022984"/>
    </source>
</evidence>
<comment type="similarity">
    <text evidence="2">Belongs to the YkuD family.</text>
</comment>
<dbReference type="InterPro" id="IPR038063">
    <property type="entry name" value="Transpep_catalytic_dom"/>
</dbReference>
<evidence type="ECO:0000256" key="7">
    <source>
        <dbReference type="PROSITE-ProRule" id="PRU01373"/>
    </source>
</evidence>
<dbReference type="CDD" id="cd16913">
    <property type="entry name" value="YkuD_like"/>
    <property type="match status" value="1"/>
</dbReference>
<evidence type="ECO:0000256" key="3">
    <source>
        <dbReference type="ARBA" id="ARBA00022679"/>
    </source>
</evidence>
<comment type="pathway">
    <text evidence="1 7">Cell wall biogenesis; peptidoglycan biosynthesis.</text>
</comment>
<reference evidence="9 10" key="1">
    <citation type="submission" date="2024-05" db="EMBL/GenBank/DDBJ databases">
        <title>Genome Sequence and Characterization of the New Strain Purple Sulfur Bacterium of Genus Thioalkalicoccus.</title>
        <authorList>
            <person name="Bryantseva I.A."/>
            <person name="Kyndt J.A."/>
            <person name="Imhoff J.F."/>
        </authorList>
    </citation>
    <scope>NUCLEOTIDE SEQUENCE [LARGE SCALE GENOMIC DNA]</scope>
    <source>
        <strain evidence="9 10">Um2</strain>
    </source>
</reference>
<keyword evidence="5 7" id="KW-0573">Peptidoglycan synthesis</keyword>
<dbReference type="PROSITE" id="PS52029">
    <property type="entry name" value="LD_TPASE"/>
    <property type="match status" value="1"/>
</dbReference>
<evidence type="ECO:0000259" key="8">
    <source>
        <dbReference type="PROSITE" id="PS52029"/>
    </source>
</evidence>
<proteinExistence type="inferred from homology"/>
<evidence type="ECO:0000256" key="1">
    <source>
        <dbReference type="ARBA" id="ARBA00004752"/>
    </source>
</evidence>
<protein>
    <submittedName>
        <fullName evidence="9">L,D-transpeptidase family protein</fullName>
    </submittedName>
</protein>
<keyword evidence="10" id="KW-1185">Reference proteome</keyword>
<dbReference type="Pfam" id="PF03734">
    <property type="entry name" value="YkuD"/>
    <property type="match status" value="1"/>
</dbReference>
<dbReference type="PANTHER" id="PTHR36699:SF1">
    <property type="entry name" value="L,D-TRANSPEPTIDASE YAFK-RELATED"/>
    <property type="match status" value="1"/>
</dbReference>
<evidence type="ECO:0000256" key="2">
    <source>
        <dbReference type="ARBA" id="ARBA00005992"/>
    </source>
</evidence>
<evidence type="ECO:0000313" key="10">
    <source>
        <dbReference type="Proteomes" id="UP001564408"/>
    </source>
</evidence>
<evidence type="ECO:0000313" key="9">
    <source>
        <dbReference type="EMBL" id="MEY6431789.1"/>
    </source>
</evidence>
<feature type="active site" description="Nucleophile" evidence="7">
    <location>
        <position position="143"/>
    </location>
</feature>
<dbReference type="SUPFAM" id="SSF141523">
    <property type="entry name" value="L,D-transpeptidase catalytic domain-like"/>
    <property type="match status" value="1"/>
</dbReference>
<name>A0ABV4BBD7_9GAMM</name>
<dbReference type="PANTHER" id="PTHR36699">
    <property type="entry name" value="LD-TRANSPEPTIDASE"/>
    <property type="match status" value="1"/>
</dbReference>